<keyword evidence="2" id="KW-1185">Reference proteome</keyword>
<protein>
    <submittedName>
        <fullName evidence="1">Uncharacterized protein</fullName>
    </submittedName>
</protein>
<dbReference type="RefSeq" id="WP_260790798.1">
    <property type="nucleotide sequence ID" value="NZ_CP093313.1"/>
</dbReference>
<evidence type="ECO:0000313" key="1">
    <source>
        <dbReference type="EMBL" id="UWZ81860.1"/>
    </source>
</evidence>
<sequence length="72" mass="8569">MKNVTLSADHDLIEKAREMARAQGKTLNTFFREWLVRFTTGEGDDRIFEATMDNLRHIRAGRHFTREEMNER</sequence>
<evidence type="ECO:0000313" key="2">
    <source>
        <dbReference type="Proteomes" id="UP001059380"/>
    </source>
</evidence>
<dbReference type="KEGG" id="orp:MOP44_14855"/>
<accession>A0A9J7BFS0</accession>
<proteinExistence type="predicted"/>
<gene>
    <name evidence="1" type="ORF">MOP44_14855</name>
</gene>
<dbReference type="Proteomes" id="UP001059380">
    <property type="component" value="Chromosome"/>
</dbReference>
<reference evidence="1" key="1">
    <citation type="submission" date="2021-04" db="EMBL/GenBank/DDBJ databases">
        <title>Phylogenetic analysis of Acidobacteriaceae.</title>
        <authorList>
            <person name="Qiu L."/>
            <person name="Zhang Q."/>
        </authorList>
    </citation>
    <scope>NUCLEOTIDE SEQUENCE</scope>
    <source>
        <strain evidence="1">DSM 25168</strain>
    </source>
</reference>
<organism evidence="1 2">
    <name type="scientific">Occallatibacter riparius</name>
    <dbReference type="NCBI Taxonomy" id="1002689"/>
    <lineage>
        <taxon>Bacteria</taxon>
        <taxon>Pseudomonadati</taxon>
        <taxon>Acidobacteriota</taxon>
        <taxon>Terriglobia</taxon>
        <taxon>Terriglobales</taxon>
        <taxon>Acidobacteriaceae</taxon>
        <taxon>Occallatibacter</taxon>
    </lineage>
</organism>
<name>A0A9J7BFS0_9BACT</name>
<dbReference type="EMBL" id="CP093313">
    <property type="protein sequence ID" value="UWZ81860.1"/>
    <property type="molecule type" value="Genomic_DNA"/>
</dbReference>
<dbReference type="AlphaFoldDB" id="A0A9J7BFS0"/>